<dbReference type="Gene3D" id="1.10.10.60">
    <property type="entry name" value="Homeodomain-like"/>
    <property type="match status" value="1"/>
</dbReference>
<reference evidence="5 6" key="1">
    <citation type="journal article" date="2019" name="Nat. Med.">
        <title>A library of human gut bacterial isolates paired with longitudinal multiomics data enables mechanistic microbiome research.</title>
        <authorList>
            <person name="Poyet M."/>
            <person name="Groussin M."/>
            <person name="Gibbons S.M."/>
            <person name="Avila-Pacheco J."/>
            <person name="Jiang X."/>
            <person name="Kearney S.M."/>
            <person name="Perrotta A.R."/>
            <person name="Berdy B."/>
            <person name="Zhao S."/>
            <person name="Lieberman T.D."/>
            <person name="Swanson P.K."/>
            <person name="Smith M."/>
            <person name="Roesemann S."/>
            <person name="Alexander J.E."/>
            <person name="Rich S.A."/>
            <person name="Livny J."/>
            <person name="Vlamakis H."/>
            <person name="Clish C."/>
            <person name="Bullock K."/>
            <person name="Deik A."/>
            <person name="Scott J."/>
            <person name="Pierce K.A."/>
            <person name="Xavier R.J."/>
            <person name="Alm E.J."/>
        </authorList>
    </citation>
    <scope>NUCLEOTIDE SEQUENCE [LARGE SCALE GENOMIC DNA]</scope>
    <source>
        <strain evidence="5 6">BIOML-A12</strain>
    </source>
</reference>
<dbReference type="PROSITE" id="PS01124">
    <property type="entry name" value="HTH_ARAC_FAMILY_2"/>
    <property type="match status" value="1"/>
</dbReference>
<dbReference type="InterPro" id="IPR018060">
    <property type="entry name" value="HTH_AraC"/>
</dbReference>
<dbReference type="InterPro" id="IPR009057">
    <property type="entry name" value="Homeodomain-like_sf"/>
</dbReference>
<keyword evidence="2" id="KW-0238">DNA-binding</keyword>
<dbReference type="InterPro" id="IPR018062">
    <property type="entry name" value="HTH_AraC-typ_CS"/>
</dbReference>
<proteinExistence type="predicted"/>
<keyword evidence="1" id="KW-0805">Transcription regulation</keyword>
<dbReference type="GO" id="GO:0043565">
    <property type="term" value="F:sequence-specific DNA binding"/>
    <property type="evidence" value="ECO:0007669"/>
    <property type="project" value="InterPro"/>
</dbReference>
<dbReference type="PANTHER" id="PTHR47893">
    <property type="entry name" value="REGULATORY PROTEIN PCHR"/>
    <property type="match status" value="1"/>
</dbReference>
<protein>
    <submittedName>
        <fullName evidence="5">Helix-turn-helix domain-containing protein</fullName>
    </submittedName>
</protein>
<dbReference type="PANTHER" id="PTHR47893:SF1">
    <property type="entry name" value="REGULATORY PROTEIN PCHR"/>
    <property type="match status" value="1"/>
</dbReference>
<comment type="caution">
    <text evidence="5">The sequence shown here is derived from an EMBL/GenBank/DDBJ whole genome shotgun (WGS) entry which is preliminary data.</text>
</comment>
<dbReference type="RefSeq" id="WP_082433126.1">
    <property type="nucleotide sequence ID" value="NZ_BTHH01000001.1"/>
</dbReference>
<dbReference type="GO" id="GO:0003700">
    <property type="term" value="F:DNA-binding transcription factor activity"/>
    <property type="evidence" value="ECO:0007669"/>
    <property type="project" value="InterPro"/>
</dbReference>
<sequence length="103" mass="12097">MPIFRTREHILKRHYTIEELSKQYLMNTTTLKSVFKAVYGMPIASYMKEYRMKLASNMLLQEDKSISGIAAAVGYKNQSKFTSAFRDIFQILPTAYQKLYRNQ</sequence>
<evidence type="ECO:0000313" key="6">
    <source>
        <dbReference type="Proteomes" id="UP000477156"/>
    </source>
</evidence>
<dbReference type="InterPro" id="IPR053142">
    <property type="entry name" value="PchR_regulatory_protein"/>
</dbReference>
<dbReference type="PROSITE" id="PS00041">
    <property type="entry name" value="HTH_ARAC_FAMILY_1"/>
    <property type="match status" value="1"/>
</dbReference>
<dbReference type="Pfam" id="PF12833">
    <property type="entry name" value="HTH_18"/>
    <property type="match status" value="1"/>
</dbReference>
<dbReference type="SUPFAM" id="SSF46689">
    <property type="entry name" value="Homeodomain-like"/>
    <property type="match status" value="1"/>
</dbReference>
<keyword evidence="3" id="KW-0804">Transcription</keyword>
<dbReference type="SMART" id="SM00342">
    <property type="entry name" value="HTH_ARAC"/>
    <property type="match status" value="1"/>
</dbReference>
<gene>
    <name evidence="5" type="ORF">GT712_15885</name>
</gene>
<organism evidence="5 6">
    <name type="scientific">Blautia wexlerae</name>
    <dbReference type="NCBI Taxonomy" id="418240"/>
    <lineage>
        <taxon>Bacteria</taxon>
        <taxon>Bacillati</taxon>
        <taxon>Bacillota</taxon>
        <taxon>Clostridia</taxon>
        <taxon>Lachnospirales</taxon>
        <taxon>Lachnospiraceae</taxon>
        <taxon>Blautia</taxon>
    </lineage>
</organism>
<evidence type="ECO:0000256" key="1">
    <source>
        <dbReference type="ARBA" id="ARBA00023015"/>
    </source>
</evidence>
<dbReference type="Proteomes" id="UP000477156">
    <property type="component" value="Unassembled WGS sequence"/>
</dbReference>
<evidence type="ECO:0000256" key="2">
    <source>
        <dbReference type="ARBA" id="ARBA00023125"/>
    </source>
</evidence>
<dbReference type="EMBL" id="WWVF01000040">
    <property type="protein sequence ID" value="MZS90506.1"/>
    <property type="molecule type" value="Genomic_DNA"/>
</dbReference>
<name>A0A6L8XWX5_9FIRM</name>
<dbReference type="AlphaFoldDB" id="A0A6L8XWX5"/>
<feature type="domain" description="HTH araC/xylS-type" evidence="4">
    <location>
        <begin position="1"/>
        <end position="99"/>
    </location>
</feature>
<evidence type="ECO:0000313" key="5">
    <source>
        <dbReference type="EMBL" id="MZS90506.1"/>
    </source>
</evidence>
<accession>A0A6L8XWX5</accession>
<evidence type="ECO:0000256" key="3">
    <source>
        <dbReference type="ARBA" id="ARBA00023163"/>
    </source>
</evidence>
<evidence type="ECO:0000259" key="4">
    <source>
        <dbReference type="PROSITE" id="PS01124"/>
    </source>
</evidence>